<comment type="similarity">
    <text evidence="8">Belongs to the ThiG family.</text>
</comment>
<evidence type="ECO:0000313" key="10">
    <source>
        <dbReference type="EMBL" id="MFC3702635.1"/>
    </source>
</evidence>
<dbReference type="GO" id="GO:1990107">
    <property type="term" value="F:thiazole synthase activity"/>
    <property type="evidence" value="ECO:0007669"/>
    <property type="project" value="UniProtKB-EC"/>
</dbReference>
<dbReference type="PANTHER" id="PTHR34266">
    <property type="entry name" value="THIAZOLE SYNTHASE"/>
    <property type="match status" value="1"/>
</dbReference>
<dbReference type="InterPro" id="IPR013785">
    <property type="entry name" value="Aldolase_TIM"/>
</dbReference>
<dbReference type="HAMAP" id="MF_00443">
    <property type="entry name" value="ThiG"/>
    <property type="match status" value="1"/>
</dbReference>
<comment type="subunit">
    <text evidence="8">Homotetramer. Forms heterodimers with either ThiH or ThiS.</text>
</comment>
<feature type="active site" description="Schiff-base intermediate with DXP" evidence="8">
    <location>
        <position position="98"/>
    </location>
</feature>
<dbReference type="PANTHER" id="PTHR34266:SF2">
    <property type="entry name" value="THIAZOLE SYNTHASE"/>
    <property type="match status" value="1"/>
</dbReference>
<proteinExistence type="inferred from homology"/>
<evidence type="ECO:0000256" key="6">
    <source>
        <dbReference type="ARBA" id="ARBA00023270"/>
    </source>
</evidence>
<evidence type="ECO:0000256" key="3">
    <source>
        <dbReference type="ARBA" id="ARBA00011960"/>
    </source>
</evidence>
<name>A0ABV7WW02_9GAMM</name>
<gene>
    <name evidence="8" type="primary">thiG</name>
    <name evidence="10" type="ORF">ACFOND_13405</name>
</gene>
<comment type="catalytic activity">
    <reaction evidence="7 8">
        <text>[ThiS sulfur-carrier protein]-C-terminal-Gly-aminoethanethioate + 2-iminoacetate + 1-deoxy-D-xylulose 5-phosphate = [ThiS sulfur-carrier protein]-C-terminal Gly-Gly + 2-[(2R,5Z)-2-carboxy-4-methylthiazol-5(2H)-ylidene]ethyl phosphate + 2 H2O + H(+)</text>
        <dbReference type="Rhea" id="RHEA:26297"/>
        <dbReference type="Rhea" id="RHEA-COMP:12909"/>
        <dbReference type="Rhea" id="RHEA-COMP:19908"/>
        <dbReference type="ChEBI" id="CHEBI:15377"/>
        <dbReference type="ChEBI" id="CHEBI:15378"/>
        <dbReference type="ChEBI" id="CHEBI:57792"/>
        <dbReference type="ChEBI" id="CHEBI:62899"/>
        <dbReference type="ChEBI" id="CHEBI:77846"/>
        <dbReference type="ChEBI" id="CHEBI:90778"/>
        <dbReference type="ChEBI" id="CHEBI:232372"/>
        <dbReference type="EC" id="2.8.1.10"/>
    </reaction>
</comment>
<feature type="binding site" evidence="8">
    <location>
        <position position="159"/>
    </location>
    <ligand>
        <name>1-deoxy-D-xylulose 5-phosphate</name>
        <dbReference type="ChEBI" id="CHEBI:57792"/>
    </ligand>
</feature>
<dbReference type="InterPro" id="IPR008867">
    <property type="entry name" value="ThiG"/>
</dbReference>
<keyword evidence="6 8" id="KW-0704">Schiff base</keyword>
<keyword evidence="8" id="KW-0963">Cytoplasm</keyword>
<dbReference type="InterPro" id="IPR033983">
    <property type="entry name" value="Thiazole_synthase_ThiG"/>
</dbReference>
<organism evidence="10 11">
    <name type="scientific">Reinekea marina</name>
    <dbReference type="NCBI Taxonomy" id="1310421"/>
    <lineage>
        <taxon>Bacteria</taxon>
        <taxon>Pseudomonadati</taxon>
        <taxon>Pseudomonadota</taxon>
        <taxon>Gammaproteobacteria</taxon>
        <taxon>Oceanospirillales</taxon>
        <taxon>Saccharospirillaceae</taxon>
        <taxon>Reinekea</taxon>
    </lineage>
</organism>
<comment type="pathway">
    <text evidence="2 8">Cofactor biosynthesis; thiamine diphosphate biosynthesis.</text>
</comment>
<sequence>MSHLTIYNNSYASRLIVGTSRYPSPLQLKQSIEQSGTNLVTVSLRRQQNDLHSAQHFIDFIQQSSIDVLPNTAGCESIKEAMTLAHMSREIFNTDLIKLELVADQYRLEPDMEKTLDCARLLLSEGFKVLPYCTDNLEFCVELATVGCQVVMPWGAPIGSGQGLQNPEHLMQLRKELPDTTLIVDAGIGKPSHAAQAMELGFDGVLLNTAIAKAQSPYKMAHAMKLAVQAGREAFKAGTIIAQDFATPSTPTLGMPFRD</sequence>
<dbReference type="SUPFAM" id="SSF110399">
    <property type="entry name" value="ThiG-like"/>
    <property type="match status" value="1"/>
</dbReference>
<keyword evidence="4 8" id="KW-0808">Transferase</keyword>
<dbReference type="CDD" id="cd04728">
    <property type="entry name" value="ThiG"/>
    <property type="match status" value="1"/>
</dbReference>
<evidence type="ECO:0000256" key="8">
    <source>
        <dbReference type="HAMAP-Rule" id="MF_00443"/>
    </source>
</evidence>
<dbReference type="Pfam" id="PF05690">
    <property type="entry name" value="ThiG"/>
    <property type="match status" value="1"/>
</dbReference>
<evidence type="ECO:0000256" key="1">
    <source>
        <dbReference type="ARBA" id="ARBA00002834"/>
    </source>
</evidence>
<comment type="caution">
    <text evidence="10">The sequence shown here is derived from an EMBL/GenBank/DDBJ whole genome shotgun (WGS) entry which is preliminary data.</text>
</comment>
<dbReference type="Proteomes" id="UP001595710">
    <property type="component" value="Unassembled WGS sequence"/>
</dbReference>
<evidence type="ECO:0000256" key="4">
    <source>
        <dbReference type="ARBA" id="ARBA00022679"/>
    </source>
</evidence>
<feature type="domain" description="Thiazole synthase ThiG" evidence="9">
    <location>
        <begin position="6"/>
        <end position="251"/>
    </location>
</feature>
<keyword evidence="5 8" id="KW-0784">Thiamine biosynthesis</keyword>
<accession>A0ABV7WW02</accession>
<reference evidence="11" key="1">
    <citation type="journal article" date="2019" name="Int. J. Syst. Evol. Microbiol.">
        <title>The Global Catalogue of Microorganisms (GCM) 10K type strain sequencing project: providing services to taxonomists for standard genome sequencing and annotation.</title>
        <authorList>
            <consortium name="The Broad Institute Genomics Platform"/>
            <consortium name="The Broad Institute Genome Sequencing Center for Infectious Disease"/>
            <person name="Wu L."/>
            <person name="Ma J."/>
        </authorList>
    </citation>
    <scope>NUCLEOTIDE SEQUENCE [LARGE SCALE GENOMIC DNA]</scope>
    <source>
        <strain evidence="11">CECT 8288</strain>
    </source>
</reference>
<evidence type="ECO:0000256" key="7">
    <source>
        <dbReference type="ARBA" id="ARBA00049897"/>
    </source>
</evidence>
<protein>
    <recommendedName>
        <fullName evidence="3 8">Thiazole synthase</fullName>
        <ecNumber evidence="3 8">2.8.1.10</ecNumber>
    </recommendedName>
</protein>
<feature type="binding site" evidence="8">
    <location>
        <begin position="186"/>
        <end position="187"/>
    </location>
    <ligand>
        <name>1-deoxy-D-xylulose 5-phosphate</name>
        <dbReference type="ChEBI" id="CHEBI:57792"/>
    </ligand>
</feature>
<comment type="subcellular location">
    <subcellularLocation>
        <location evidence="8">Cytoplasm</location>
    </subcellularLocation>
</comment>
<dbReference type="Gene3D" id="3.20.20.70">
    <property type="entry name" value="Aldolase class I"/>
    <property type="match status" value="1"/>
</dbReference>
<dbReference type="EC" id="2.8.1.10" evidence="3 8"/>
<feature type="binding site" evidence="8">
    <location>
        <begin position="208"/>
        <end position="209"/>
    </location>
    <ligand>
        <name>1-deoxy-D-xylulose 5-phosphate</name>
        <dbReference type="ChEBI" id="CHEBI:57792"/>
    </ligand>
</feature>
<keyword evidence="11" id="KW-1185">Reference proteome</keyword>
<evidence type="ECO:0000256" key="2">
    <source>
        <dbReference type="ARBA" id="ARBA00004948"/>
    </source>
</evidence>
<dbReference type="RefSeq" id="WP_377363253.1">
    <property type="nucleotide sequence ID" value="NZ_JBHRYN010000014.1"/>
</dbReference>
<dbReference type="EMBL" id="JBHRYN010000014">
    <property type="protein sequence ID" value="MFC3702635.1"/>
    <property type="molecule type" value="Genomic_DNA"/>
</dbReference>
<evidence type="ECO:0000259" key="9">
    <source>
        <dbReference type="Pfam" id="PF05690"/>
    </source>
</evidence>
<evidence type="ECO:0000256" key="5">
    <source>
        <dbReference type="ARBA" id="ARBA00022977"/>
    </source>
</evidence>
<comment type="function">
    <text evidence="1 8">Catalyzes the rearrangement of 1-deoxy-D-xylulose 5-phosphate (DXP) to produce the thiazole phosphate moiety of thiamine. Sulfur is provided by the thiocarboxylate moiety of the carrier protein ThiS. In vitro, sulfur can be provided by H(2)S.</text>
</comment>
<evidence type="ECO:0000313" key="11">
    <source>
        <dbReference type="Proteomes" id="UP001595710"/>
    </source>
</evidence>